<gene>
    <name evidence="10" type="ORF">WMSIL1_LOCUS332</name>
</gene>
<dbReference type="GO" id="GO:0102571">
    <property type="term" value="F:[protein]-3-O-(N-acetyl-D-glucosaminyl)-L-serine/L-threonine O-N-acetyl-alpha-D-glucosaminase activity"/>
    <property type="evidence" value="ECO:0007669"/>
    <property type="project" value="UniProtKB-EC"/>
</dbReference>
<evidence type="ECO:0000256" key="6">
    <source>
        <dbReference type="ARBA" id="ARBA00066938"/>
    </source>
</evidence>
<dbReference type="Proteomes" id="UP000321570">
    <property type="component" value="Unassembled WGS sequence"/>
</dbReference>
<evidence type="ECO:0000313" key="10">
    <source>
        <dbReference type="EMBL" id="VUZ39100.1"/>
    </source>
</evidence>
<dbReference type="AlphaFoldDB" id="A0A564XVU9"/>
<feature type="domain" description="GH84" evidence="9">
    <location>
        <begin position="18"/>
        <end position="296"/>
    </location>
</feature>
<evidence type="ECO:0000259" key="9">
    <source>
        <dbReference type="PROSITE" id="PS52009"/>
    </source>
</evidence>
<dbReference type="InterPro" id="IPR051822">
    <property type="entry name" value="Glycosyl_Hydrolase_84"/>
</dbReference>
<dbReference type="InterPro" id="IPR017853">
    <property type="entry name" value="GH"/>
</dbReference>
<evidence type="ECO:0000256" key="3">
    <source>
        <dbReference type="ARBA" id="ARBA00030512"/>
    </source>
</evidence>
<name>A0A564XVU9_HYMDI</name>
<dbReference type="Gene3D" id="3.20.20.80">
    <property type="entry name" value="Glycosidases"/>
    <property type="match status" value="1"/>
</dbReference>
<evidence type="ECO:0000256" key="2">
    <source>
        <dbReference type="ARBA" id="ARBA00023295"/>
    </source>
</evidence>
<evidence type="ECO:0000256" key="7">
    <source>
        <dbReference type="ARBA" id="ARBA00076634"/>
    </source>
</evidence>
<evidence type="ECO:0000313" key="11">
    <source>
        <dbReference type="Proteomes" id="UP000321570"/>
    </source>
</evidence>
<comment type="catalytic activity">
    <reaction evidence="4">
        <text>3-O-(N-acetyl-beta-D-glucosaminyl)-L-seryl-[protein] + H2O = N-acetyl-D-glucosamine + L-seryl-[protein]</text>
        <dbReference type="Rhea" id="RHEA:48876"/>
        <dbReference type="Rhea" id="RHEA-COMP:9863"/>
        <dbReference type="Rhea" id="RHEA-COMP:12251"/>
        <dbReference type="ChEBI" id="CHEBI:15377"/>
        <dbReference type="ChEBI" id="CHEBI:29999"/>
        <dbReference type="ChEBI" id="CHEBI:90838"/>
        <dbReference type="ChEBI" id="CHEBI:506227"/>
        <dbReference type="EC" id="3.2.1.169"/>
    </reaction>
</comment>
<keyword evidence="2" id="KW-0326">Glycosidase</keyword>
<evidence type="ECO:0000256" key="4">
    <source>
        <dbReference type="ARBA" id="ARBA00050933"/>
    </source>
</evidence>
<comment type="catalytic activity">
    <reaction evidence="5">
        <text>3-O-(N-acetyl-beta-D-glucosaminyl)-L-threonyl-[protein] + H2O = L-threonyl-[protein] + N-acetyl-D-glucosamine</text>
        <dbReference type="Rhea" id="RHEA:48892"/>
        <dbReference type="Rhea" id="RHEA-COMP:11060"/>
        <dbReference type="Rhea" id="RHEA-COMP:12252"/>
        <dbReference type="ChEBI" id="CHEBI:15377"/>
        <dbReference type="ChEBI" id="CHEBI:30013"/>
        <dbReference type="ChEBI" id="CHEBI:90840"/>
        <dbReference type="ChEBI" id="CHEBI:506227"/>
        <dbReference type="EC" id="3.2.1.169"/>
    </reaction>
</comment>
<feature type="region of interest" description="Disordered" evidence="8">
    <location>
        <begin position="372"/>
        <end position="395"/>
    </location>
</feature>
<dbReference type="Gene3D" id="3.40.630.30">
    <property type="match status" value="1"/>
</dbReference>
<evidence type="ECO:0000256" key="8">
    <source>
        <dbReference type="SAM" id="MobiDB-lite"/>
    </source>
</evidence>
<feature type="compositionally biased region" description="Basic and acidic residues" evidence="8">
    <location>
        <begin position="878"/>
        <end position="896"/>
    </location>
</feature>
<dbReference type="PANTHER" id="PTHR13170:SF16">
    <property type="entry name" value="PROTEIN O-GLCNACASE"/>
    <property type="match status" value="1"/>
</dbReference>
<keyword evidence="11" id="KW-1185">Reference proteome</keyword>
<feature type="region of interest" description="Disordered" evidence="8">
    <location>
        <begin position="770"/>
        <end position="791"/>
    </location>
</feature>
<feature type="compositionally biased region" description="Acidic residues" evidence="8">
    <location>
        <begin position="312"/>
        <end position="327"/>
    </location>
</feature>
<organism evidence="10 11">
    <name type="scientific">Hymenolepis diminuta</name>
    <name type="common">Rat tapeworm</name>
    <dbReference type="NCBI Taxonomy" id="6216"/>
    <lineage>
        <taxon>Eukaryota</taxon>
        <taxon>Metazoa</taxon>
        <taxon>Spiralia</taxon>
        <taxon>Lophotrochozoa</taxon>
        <taxon>Platyhelminthes</taxon>
        <taxon>Cestoda</taxon>
        <taxon>Eucestoda</taxon>
        <taxon>Cyclophyllidea</taxon>
        <taxon>Hymenolepididae</taxon>
        <taxon>Hymenolepis</taxon>
    </lineage>
</organism>
<sequence>MSEFFFSDNPERIEISDFLCGVVEGFYGRPWTHPQRRELFRRMQSMGMNAYLYAPKDEAKHRISWRQPYNEKEAESMKSLITAAKSYNICFIFAISPGNDIAFSDAADFKALQARLEQAVSFGCDAFALLFDDIDARLSPPDQDAFGSPARAQAALTNKVYEALGRPEVFLFCPTEYCARRALPNVQNSSYLTTLSTDLAEGINVMWTGPLVVSKHISSLSIRDLSLLLKRPIVLWDNLHANDYDPRRVYLGPYAGRPLTLRRRRLLRGILTNPNCEFEANYVAIHTLAQWARIGHPTQTEKVAAFSNLTDTSEDLEREEKEEETQANEEVVSGDVRGQSTPSTPPIYRPREALHNALRDWLTLMLQDQRSTSVLAKQSSSPTPMDTDSTDTSETPMQIESDEVASIKTEFDNNVVPELPANVVSSLGISLDDLHLLSDLFYLPYSHGPKALKAIELGHWLRENAHLAPGAKFSERENNPWSKKYAELLEIITSVNELREKIQQLPHPGVVYDLVPYLTDINSIFALLLDYFRWLESGVMANVSQAHLKRLLTWYSPGYNEVAMSGDHEPWMFRGGLITELQRILPLESAQDLLPGPIRVDPTTTTTPFDQPSAAEAVVVEELASESQPMLSPIVDKLKISNANTAYQPPRPYTLRPYRHEDKAKIYALWRRILMHRLGLPPDALPEKYKDLPGDRYLLVYMTLFSEHGLVVEGPPLFFETVTSSSSQSASSNKEQRDIVGFAFAAPDLASMIQFRDNLRREVLRTKYPKDETLQQQSGESGKQESILRKSSFTNDTLPQISVEHFIRMTLDWIHDERIARASSSSIAEAAATEALPPEPLGAAISEQQKQQHKFQHQQQVIATLQEKPENNELVGEGSEKSPDEKASLPSTEKDSNSSNPVIDETEGSGGGQDRLGSDEAEMTDCSTSTAVTPTTTNSNSAVSSSDSQKKSEEMKPGGGPARAVDAIHSAMIAHPASIFVELDDTNFSGTSSQSGSDGGMPVVGCDPSEMVLDEVARRLFICLLAGLKTCASHGVHVELDPINETRVELYRRFNFYPVTAASTDFVTVLGRLI</sequence>
<dbReference type="PANTHER" id="PTHR13170">
    <property type="entry name" value="O-GLCNACASE"/>
    <property type="match status" value="1"/>
</dbReference>
<evidence type="ECO:0000256" key="1">
    <source>
        <dbReference type="ARBA" id="ARBA00022801"/>
    </source>
</evidence>
<dbReference type="EC" id="3.2.1.169" evidence="6"/>
<keyword evidence="1" id="KW-0378">Hydrolase</keyword>
<accession>A0A564XVU9</accession>
<dbReference type="GO" id="GO:0009100">
    <property type="term" value="P:glycoprotein metabolic process"/>
    <property type="evidence" value="ECO:0007669"/>
    <property type="project" value="TreeGrafter"/>
</dbReference>
<dbReference type="GO" id="GO:0016231">
    <property type="term" value="F:beta-N-acetylglucosaminidase activity"/>
    <property type="evidence" value="ECO:0007669"/>
    <property type="project" value="TreeGrafter"/>
</dbReference>
<feature type="compositionally biased region" description="Low complexity" evidence="8">
    <location>
        <begin position="924"/>
        <end position="947"/>
    </location>
</feature>
<evidence type="ECO:0000256" key="5">
    <source>
        <dbReference type="ARBA" id="ARBA00052136"/>
    </source>
</evidence>
<protein>
    <recommendedName>
        <fullName evidence="6">protein O-GlcNAcase</fullName>
        <ecNumber evidence="6">3.2.1.169</ecNumber>
    </recommendedName>
    <alternativeName>
        <fullName evidence="3">Beta-N-acetylhexosaminidase</fullName>
    </alternativeName>
    <alternativeName>
        <fullName evidence="7">Beta-hexosaminidase</fullName>
    </alternativeName>
</protein>
<dbReference type="PROSITE" id="PS52009">
    <property type="entry name" value="GH84"/>
    <property type="match status" value="1"/>
</dbReference>
<dbReference type="EMBL" id="CABIJS010000011">
    <property type="protein sequence ID" value="VUZ39100.1"/>
    <property type="molecule type" value="Genomic_DNA"/>
</dbReference>
<dbReference type="SUPFAM" id="SSF51445">
    <property type="entry name" value="(Trans)glycosidases"/>
    <property type="match status" value="1"/>
</dbReference>
<dbReference type="Pfam" id="PF07555">
    <property type="entry name" value="NAGidase"/>
    <property type="match status" value="1"/>
</dbReference>
<dbReference type="InterPro" id="IPR011496">
    <property type="entry name" value="O-GlcNAcase_cat"/>
</dbReference>
<feature type="region of interest" description="Disordered" evidence="8">
    <location>
        <begin position="312"/>
        <end position="349"/>
    </location>
</feature>
<feature type="region of interest" description="Disordered" evidence="8">
    <location>
        <begin position="866"/>
        <end position="963"/>
    </location>
</feature>
<dbReference type="Gene3D" id="1.20.58.240">
    <property type="entry name" value="STAT, domain 1"/>
    <property type="match status" value="1"/>
</dbReference>
<dbReference type="FunFam" id="3.20.20.80:FF:000009">
    <property type="entry name" value="O-GlcNAcase BT_4395"/>
    <property type="match status" value="1"/>
</dbReference>
<feature type="compositionally biased region" description="Low complexity" evidence="8">
    <location>
        <begin position="379"/>
        <end position="395"/>
    </location>
</feature>
<proteinExistence type="predicted"/>
<reference evidence="10 11" key="1">
    <citation type="submission" date="2019-07" db="EMBL/GenBank/DDBJ databases">
        <authorList>
            <person name="Jastrzebski P J."/>
            <person name="Paukszto L."/>
            <person name="Jastrzebski P J."/>
        </authorList>
    </citation>
    <scope>NUCLEOTIDE SEQUENCE [LARGE SCALE GENOMIC DNA]</scope>
    <source>
        <strain evidence="10 11">WMS-il1</strain>
    </source>
</reference>